<comment type="caution">
    <text evidence="3">The sequence shown here is derived from an EMBL/GenBank/DDBJ whole genome shotgun (WGS) entry which is preliminary data.</text>
</comment>
<dbReference type="InterPro" id="IPR013783">
    <property type="entry name" value="Ig-like_fold"/>
</dbReference>
<dbReference type="InterPro" id="IPR036116">
    <property type="entry name" value="FN3_sf"/>
</dbReference>
<dbReference type="Gene3D" id="2.60.40.2700">
    <property type="match status" value="3"/>
</dbReference>
<feature type="region of interest" description="Disordered" evidence="1">
    <location>
        <begin position="861"/>
        <end position="884"/>
    </location>
</feature>
<evidence type="ECO:0000313" key="4">
    <source>
        <dbReference type="Proteomes" id="UP000281738"/>
    </source>
</evidence>
<evidence type="ECO:0000256" key="1">
    <source>
        <dbReference type="SAM" id="MobiDB-lite"/>
    </source>
</evidence>
<keyword evidence="4" id="KW-1185">Reference proteome</keyword>
<sequence length="1424" mass="151499">MRSSSIRGPRRLLTVLLVGILAASGWGLAPTSASAAVAAPYGLSPAGTTVQQIPVLSWTRVEGASSYDVQVSTSSDLSSPLVNTSTTNAAYVPTTQLPGDTDIFWQVRARFSTTSTSDWVQASFRRGALDRPVPVGPSDGTDLQPPVDPATFTWSAVPGATGYDVQVGTDPQFTDPALYATRSVRSTSLTDTTQQAPGTYYWRVRAQMAPGTVTPWSSEAPGNPWSYRVLPLPAVSLASPPHDPGGLSPITEVALDWDPVPGAATYDLQLSTDENFQNDTAAVTRTVTRITGTRYSPPSTLDNDEYYWRVRPVDLAGNAPSWGSDQAVWQFRRNWPDQPELVHPVDGSTLGDPLFLEWEPVELAGYYQVQISTQRSFPDDNKLTTRCTTTQTTFTPASARERACMPSAGGQFYWRVLAFDRTPTGTPVPITQGINAEIGEFTYDPAAVTPTSPVGGAEVTVPTLRWSAARDAAGYRVTITPIDGGSTVSPTTTSATSFTPRSTLKPGSYRWTVQTVSEDGRLGTSLLVSAQPTFEVLEPPAPTATSPHPTSAETSTTRFPTLTWDPVTEATKYVVRLRKAGATAWNGTTITTTNPATEDVGDGYLAPGRYEFQVEAYRSTVFLGEGRIGAFRITELDEVGGQRAALVGTELADAATSCTKTAPASCQNLRQSPVLAWDSVPGAAYYKLYVSRDAEMTNLVDLTYPRIVYSTVWAPTAAFADSNAGSAYYWQVVPCSAATGCAPLKAARHQFNLLSNAVALVSPDDEAVLSDDITLDWSDYLKAPAPSTSGSSDLPNVSRTEASYYRVQTSTSAQFLSTTLLDNVLVDQTTFTSPSTTYPEGTVYWRVQAVDGSQNNLSWSRTGRFDKRSPVPEQVSPGDGGTLDESQVLTWEPLPFAASYNLEVYRNDDTVPSQGNRVLALNTKQTSHAPVNPLPAAASSYRWRVQRVDAKGRVGAWSRLAPFVVVGTGPGLQSPADGTRQDPNGALFAWGAVKRASTYRFERRATGSTSTIETRTTAAQAWAPLTAVAAGSWEWRVVAVDPAGADLGSSAWRGFTVIDRPATVAPQITGAGQVGTALTSTLPSWNLPDVVTSYQWYRGTTAIPGATTRVYELTQTDLNQSIKVRVTGTRAGYPAGTADSNIVKGGLGTGPSLLRELVLQGTATVGTTVSGSATWQETGVTTAYQWLVGGVAVSGATTPSFVVRTADAGKTVQLRATGTRAGYSPTTVTSNALTATGNERLVATGAAKVSGIAKVGYRLTANPGTWTRSPSFTYQWLRDGVAVTGATSTSYLLGGADAGRLISVRVTAKRVGYLDGTSTSTGMRVAKAASRSTFTLADRTIRRTTYPRAYVTVTAPTGAAISGTVSVYDGTRRIKYVSIASSARGKVTITVPRLSRGTHYLSVGYGGNAQLTSSRSAKLSIKVS</sequence>
<name>A0A3N2CSC5_9ACTN</name>
<accession>A0A3N2CSC5</accession>
<dbReference type="Gene3D" id="2.60.40.10">
    <property type="entry name" value="Immunoglobulins"/>
    <property type="match status" value="10"/>
</dbReference>
<dbReference type="RefSeq" id="WP_123389591.1">
    <property type="nucleotide sequence ID" value="NZ_RKHO01000001.1"/>
</dbReference>
<feature type="chain" id="PRO_5018281366" evidence="2">
    <location>
        <begin position="36"/>
        <end position="1424"/>
    </location>
</feature>
<evidence type="ECO:0000256" key="2">
    <source>
        <dbReference type="SAM" id="SignalP"/>
    </source>
</evidence>
<reference evidence="3 4" key="1">
    <citation type="submission" date="2018-11" db="EMBL/GenBank/DDBJ databases">
        <title>Sequencing the genomes of 1000 actinobacteria strains.</title>
        <authorList>
            <person name="Klenk H.-P."/>
        </authorList>
    </citation>
    <scope>NUCLEOTIDE SEQUENCE [LARGE SCALE GENOMIC DNA]</scope>
    <source>
        <strain evidence="3 4">DSM 12652</strain>
    </source>
</reference>
<evidence type="ECO:0000313" key="3">
    <source>
        <dbReference type="EMBL" id="ROR90441.1"/>
    </source>
</evidence>
<dbReference type="SUPFAM" id="SSF49265">
    <property type="entry name" value="Fibronectin type III"/>
    <property type="match status" value="1"/>
</dbReference>
<dbReference type="GO" id="GO:0005975">
    <property type="term" value="P:carbohydrate metabolic process"/>
    <property type="evidence" value="ECO:0007669"/>
    <property type="project" value="UniProtKB-ARBA"/>
</dbReference>
<dbReference type="EMBL" id="RKHO01000001">
    <property type="protein sequence ID" value="ROR90441.1"/>
    <property type="molecule type" value="Genomic_DNA"/>
</dbReference>
<feature type="signal peptide" evidence="2">
    <location>
        <begin position="1"/>
        <end position="35"/>
    </location>
</feature>
<proteinExistence type="predicted"/>
<organism evidence="3 4">
    <name type="scientific">Nocardioides aurantiacus</name>
    <dbReference type="NCBI Taxonomy" id="86796"/>
    <lineage>
        <taxon>Bacteria</taxon>
        <taxon>Bacillati</taxon>
        <taxon>Actinomycetota</taxon>
        <taxon>Actinomycetes</taxon>
        <taxon>Propionibacteriales</taxon>
        <taxon>Nocardioidaceae</taxon>
        <taxon>Nocardioides</taxon>
    </lineage>
</organism>
<protein>
    <submittedName>
        <fullName evidence="3">Ig-like domain-containing protein</fullName>
    </submittedName>
</protein>
<gene>
    <name evidence="3" type="ORF">EDD33_1281</name>
</gene>
<keyword evidence="2" id="KW-0732">Signal</keyword>
<dbReference type="OrthoDB" id="5485729at2"/>
<dbReference type="Proteomes" id="UP000281738">
    <property type="component" value="Unassembled WGS sequence"/>
</dbReference>